<dbReference type="AlphaFoldDB" id="G8NZP2"/>
<protein>
    <submittedName>
        <fullName evidence="3">Prevent-host-death family protein</fullName>
    </submittedName>
</protein>
<feature type="compositionally biased region" description="Basic and acidic residues" evidence="2">
    <location>
        <begin position="85"/>
        <end position="98"/>
    </location>
</feature>
<sequence>MVMKATAANPKVLTIAAGEFKAKCLQLMDDVNEKKLTLIITKRGKPVASVIPPMEEEKPFVSIVGRSPNIKILGDIMTPLDWPDPAEKWNRVHKESKDKGKKRK</sequence>
<dbReference type="HOGENOM" id="CLU_163140_4_0_0"/>
<feature type="region of interest" description="Disordered" evidence="2">
    <location>
        <begin position="84"/>
        <end position="104"/>
    </location>
</feature>
<dbReference type="SUPFAM" id="SSF143120">
    <property type="entry name" value="YefM-like"/>
    <property type="match status" value="1"/>
</dbReference>
<dbReference type="NCBIfam" id="TIGR01552">
    <property type="entry name" value="phd_fam"/>
    <property type="match status" value="1"/>
</dbReference>
<gene>
    <name evidence="3" type="ordered locus">AciX8_4893</name>
</gene>
<accession>G8NZP2</accession>
<evidence type="ECO:0000256" key="1">
    <source>
        <dbReference type="ARBA" id="ARBA00009981"/>
    </source>
</evidence>
<comment type="similarity">
    <text evidence="1">Belongs to the phD/YefM antitoxin family.</text>
</comment>
<evidence type="ECO:0000256" key="2">
    <source>
        <dbReference type="SAM" id="MobiDB-lite"/>
    </source>
</evidence>
<dbReference type="InterPro" id="IPR036165">
    <property type="entry name" value="YefM-like_sf"/>
</dbReference>
<dbReference type="Proteomes" id="UP000007113">
    <property type="component" value="Chromosome"/>
</dbReference>
<dbReference type="Gene3D" id="3.40.1620.10">
    <property type="entry name" value="YefM-like domain"/>
    <property type="match status" value="1"/>
</dbReference>
<evidence type="ECO:0000313" key="4">
    <source>
        <dbReference type="Proteomes" id="UP000007113"/>
    </source>
</evidence>
<proteinExistence type="inferred from homology"/>
<reference evidence="3 4" key="1">
    <citation type="submission" date="2011-11" db="EMBL/GenBank/DDBJ databases">
        <title>Complete sequence of Granulicella mallensis MP5ACTX8.</title>
        <authorList>
            <consortium name="US DOE Joint Genome Institute"/>
            <person name="Lucas S."/>
            <person name="Copeland A."/>
            <person name="Lapidus A."/>
            <person name="Cheng J.-F."/>
            <person name="Goodwin L."/>
            <person name="Pitluck S."/>
            <person name="Peters L."/>
            <person name="Lu M."/>
            <person name="Detter J.C."/>
            <person name="Han C."/>
            <person name="Tapia R."/>
            <person name="Land M."/>
            <person name="Hauser L."/>
            <person name="Kyrpides N."/>
            <person name="Ivanova N."/>
            <person name="Mikhailova N."/>
            <person name="Pagani I."/>
            <person name="Rawat S."/>
            <person name="Mannisto M."/>
            <person name="Haggblom M."/>
            <person name="Woyke T."/>
        </authorList>
    </citation>
    <scope>NUCLEOTIDE SEQUENCE [LARGE SCALE GENOMIC DNA]</scope>
    <source>
        <strain evidence="4">ATCC BAA-1857 / DSM 23137 / MP5ACTX8</strain>
    </source>
</reference>
<organism evidence="3 4">
    <name type="scientific">Granulicella mallensis (strain ATCC BAA-1857 / DSM 23137 / MP5ACTX8)</name>
    <dbReference type="NCBI Taxonomy" id="682795"/>
    <lineage>
        <taxon>Bacteria</taxon>
        <taxon>Pseudomonadati</taxon>
        <taxon>Acidobacteriota</taxon>
        <taxon>Terriglobia</taxon>
        <taxon>Terriglobales</taxon>
        <taxon>Acidobacteriaceae</taxon>
        <taxon>Granulicella</taxon>
    </lineage>
</organism>
<evidence type="ECO:0000313" key="3">
    <source>
        <dbReference type="EMBL" id="AEU39162.1"/>
    </source>
</evidence>
<keyword evidence="4" id="KW-1185">Reference proteome</keyword>
<dbReference type="STRING" id="682795.AciX8_4893"/>
<dbReference type="EMBL" id="CP003130">
    <property type="protein sequence ID" value="AEU39162.1"/>
    <property type="molecule type" value="Genomic_DNA"/>
</dbReference>
<dbReference type="eggNOG" id="COG2161">
    <property type="taxonomic scope" value="Bacteria"/>
</dbReference>
<dbReference type="KEGG" id="gma:AciX8_4893"/>
<name>G8NZP2_GRAMM</name>